<keyword evidence="1" id="KW-0472">Membrane</keyword>
<feature type="transmembrane region" description="Helical" evidence="1">
    <location>
        <begin position="12"/>
        <end position="34"/>
    </location>
</feature>
<comment type="caution">
    <text evidence="2">The sequence shown here is derived from an EMBL/GenBank/DDBJ whole genome shotgun (WGS) entry which is preliminary data.</text>
</comment>
<dbReference type="EMBL" id="JACOPN010000002">
    <property type="protein sequence ID" value="MBC5716479.1"/>
    <property type="molecule type" value="Genomic_DNA"/>
</dbReference>
<dbReference type="AlphaFoldDB" id="A0A8J6IVU5"/>
<evidence type="ECO:0000313" key="2">
    <source>
        <dbReference type="EMBL" id="MBC5716479.1"/>
    </source>
</evidence>
<dbReference type="RefSeq" id="WP_186877912.1">
    <property type="nucleotide sequence ID" value="NZ_JACOPN010000002.1"/>
</dbReference>
<evidence type="ECO:0000256" key="1">
    <source>
        <dbReference type="SAM" id="Phobius"/>
    </source>
</evidence>
<keyword evidence="3" id="KW-1185">Reference proteome</keyword>
<proteinExistence type="predicted"/>
<protein>
    <submittedName>
        <fullName evidence="2">Uncharacterized protein</fullName>
    </submittedName>
</protein>
<gene>
    <name evidence="2" type="ORF">H8S55_03935</name>
</gene>
<dbReference type="Proteomes" id="UP000602260">
    <property type="component" value="Unassembled WGS sequence"/>
</dbReference>
<organism evidence="2 3">
    <name type="scientific">Flintibacter faecis</name>
    <dbReference type="NCBI Taxonomy" id="2763047"/>
    <lineage>
        <taxon>Bacteria</taxon>
        <taxon>Bacillati</taxon>
        <taxon>Bacillota</taxon>
        <taxon>Clostridia</taxon>
        <taxon>Eubacteriales</taxon>
        <taxon>Flintibacter</taxon>
    </lineage>
</organism>
<evidence type="ECO:0000313" key="3">
    <source>
        <dbReference type="Proteomes" id="UP000602260"/>
    </source>
</evidence>
<accession>A0A8J6IVU5</accession>
<keyword evidence="1" id="KW-1133">Transmembrane helix</keyword>
<reference evidence="2" key="1">
    <citation type="submission" date="2020-08" db="EMBL/GenBank/DDBJ databases">
        <title>Genome public.</title>
        <authorList>
            <person name="Liu C."/>
            <person name="Sun Q."/>
        </authorList>
    </citation>
    <scope>NUCLEOTIDE SEQUENCE</scope>
    <source>
        <strain evidence="2">BX5</strain>
    </source>
</reference>
<name>A0A8J6IVU5_9FIRM</name>
<sequence length="133" mass="14681">MREGKRAPTVVGGISLLVIFAVLCLTVFAVLSLAQGQADRRLAQNSWSAVTGYYRADCQAQEILSRLRAGERPQGVTEEGESTFSYACPISDTQTLQVRVRLAGESYEILCWQAEFTADWQADDDLDLWDGST</sequence>
<keyword evidence="1" id="KW-0812">Transmembrane</keyword>